<dbReference type="Gene3D" id="3.40.30.10">
    <property type="entry name" value="Glutaredoxin"/>
    <property type="match status" value="1"/>
</dbReference>
<evidence type="ECO:0000313" key="9">
    <source>
        <dbReference type="Proteomes" id="UP000184363"/>
    </source>
</evidence>
<evidence type="ECO:0000256" key="4">
    <source>
        <dbReference type="ARBA" id="ARBA00023157"/>
    </source>
</evidence>
<dbReference type="InterPro" id="IPR036249">
    <property type="entry name" value="Thioredoxin-like_sf"/>
</dbReference>
<evidence type="ECO:0000256" key="2">
    <source>
        <dbReference type="ARBA" id="ARBA00022729"/>
    </source>
</evidence>
<evidence type="ECO:0000256" key="3">
    <source>
        <dbReference type="ARBA" id="ARBA00023002"/>
    </source>
</evidence>
<keyword evidence="5" id="KW-0676">Redox-active center</keyword>
<feature type="transmembrane region" description="Helical" evidence="6">
    <location>
        <begin position="21"/>
        <end position="44"/>
    </location>
</feature>
<dbReference type="CDD" id="cd02972">
    <property type="entry name" value="DsbA_family"/>
    <property type="match status" value="1"/>
</dbReference>
<dbReference type="PANTHER" id="PTHR13887:SF14">
    <property type="entry name" value="DISULFIDE BOND FORMATION PROTEIN D"/>
    <property type="match status" value="1"/>
</dbReference>
<evidence type="ECO:0000313" key="8">
    <source>
        <dbReference type="EMBL" id="SHL31945.1"/>
    </source>
</evidence>
<gene>
    <name evidence="8" type="ORF">SAMN05443637_12474</name>
</gene>
<dbReference type="SUPFAM" id="SSF52833">
    <property type="entry name" value="Thioredoxin-like"/>
    <property type="match status" value="1"/>
</dbReference>
<evidence type="ECO:0000256" key="5">
    <source>
        <dbReference type="ARBA" id="ARBA00023284"/>
    </source>
</evidence>
<organism evidence="8 9">
    <name type="scientific">Pseudonocardia thermophila</name>
    <dbReference type="NCBI Taxonomy" id="1848"/>
    <lineage>
        <taxon>Bacteria</taxon>
        <taxon>Bacillati</taxon>
        <taxon>Actinomycetota</taxon>
        <taxon>Actinomycetes</taxon>
        <taxon>Pseudonocardiales</taxon>
        <taxon>Pseudonocardiaceae</taxon>
        <taxon>Pseudonocardia</taxon>
    </lineage>
</organism>
<evidence type="ECO:0000256" key="6">
    <source>
        <dbReference type="SAM" id="Phobius"/>
    </source>
</evidence>
<keyword evidence="4" id="KW-1015">Disulfide bond</keyword>
<sequence length="226" mass="23365">MGAAQRTVNMRKTIGRRGPSGATIAAILVLVLFAGAVGFGVWYAQRSAESAPAPAGTVVGGIVVGDPAARHTIDVYLDFLCPVCRAYEVQSGATLDELVAEGTAKIVYHPIAILDRLSSTQYSTRAAAAAGCAADAGVYPQFAKLLFENQPPEGGPGLPDSRLVELARQAGAPDSIEQCVADGTYRGWVENSTDAASKAGVNGTPTVLVDGQRIPLTDQALRAAVQ</sequence>
<reference evidence="8 9" key="1">
    <citation type="submission" date="2016-11" db="EMBL/GenBank/DDBJ databases">
        <authorList>
            <person name="Jaros S."/>
            <person name="Januszkiewicz K."/>
            <person name="Wedrychowicz H."/>
        </authorList>
    </citation>
    <scope>NUCLEOTIDE SEQUENCE [LARGE SCALE GENOMIC DNA]</scope>
    <source>
        <strain evidence="8 9">DSM 43832</strain>
    </source>
</reference>
<dbReference type="STRING" id="1848.SAMN05443637_12474"/>
<dbReference type="Proteomes" id="UP000184363">
    <property type="component" value="Unassembled WGS sequence"/>
</dbReference>
<feature type="domain" description="Thioredoxin-like fold" evidence="7">
    <location>
        <begin position="59"/>
        <end position="225"/>
    </location>
</feature>
<keyword evidence="6" id="KW-0812">Transmembrane</keyword>
<keyword evidence="6" id="KW-0472">Membrane</keyword>
<dbReference type="OrthoDB" id="4135024at2"/>
<evidence type="ECO:0000259" key="7">
    <source>
        <dbReference type="Pfam" id="PF13462"/>
    </source>
</evidence>
<keyword evidence="2" id="KW-0732">Signal</keyword>
<comment type="similarity">
    <text evidence="1">Belongs to the thioredoxin family. DsbA subfamily.</text>
</comment>
<name>A0A1M6ZNM7_PSETH</name>
<dbReference type="PANTHER" id="PTHR13887">
    <property type="entry name" value="GLUTATHIONE S-TRANSFERASE KAPPA"/>
    <property type="match status" value="1"/>
</dbReference>
<dbReference type="InterPro" id="IPR012336">
    <property type="entry name" value="Thioredoxin-like_fold"/>
</dbReference>
<dbReference type="Pfam" id="PF13462">
    <property type="entry name" value="Thioredoxin_4"/>
    <property type="match status" value="1"/>
</dbReference>
<proteinExistence type="inferred from homology"/>
<keyword evidence="9" id="KW-1185">Reference proteome</keyword>
<dbReference type="EMBL" id="FRAP01000024">
    <property type="protein sequence ID" value="SHL31945.1"/>
    <property type="molecule type" value="Genomic_DNA"/>
</dbReference>
<evidence type="ECO:0000256" key="1">
    <source>
        <dbReference type="ARBA" id="ARBA00005791"/>
    </source>
</evidence>
<keyword evidence="3" id="KW-0560">Oxidoreductase</keyword>
<accession>A0A1M6ZNM7</accession>
<protein>
    <submittedName>
        <fullName evidence="8">Thioredoxin</fullName>
    </submittedName>
</protein>
<dbReference type="RefSeq" id="WP_143172357.1">
    <property type="nucleotide sequence ID" value="NZ_CALGVN010000043.1"/>
</dbReference>
<keyword evidence="6" id="KW-1133">Transmembrane helix</keyword>
<dbReference type="AlphaFoldDB" id="A0A1M6ZNM7"/>
<dbReference type="GO" id="GO:0016491">
    <property type="term" value="F:oxidoreductase activity"/>
    <property type="evidence" value="ECO:0007669"/>
    <property type="project" value="UniProtKB-KW"/>
</dbReference>